<dbReference type="GO" id="GO:0008081">
    <property type="term" value="F:phosphoric diester hydrolase activity"/>
    <property type="evidence" value="ECO:0007669"/>
    <property type="project" value="InterPro"/>
</dbReference>
<protein>
    <recommendedName>
        <fullName evidence="3">Phosphatidylinositol-specific phospholipase C X domain-containing protein</fullName>
    </recommendedName>
</protein>
<reference evidence="1" key="2">
    <citation type="journal article" date="2023" name="IMA Fungus">
        <title>Comparative genomic study of the Penicillium genus elucidates a diverse pangenome and 15 lateral gene transfer events.</title>
        <authorList>
            <person name="Petersen C."/>
            <person name="Sorensen T."/>
            <person name="Nielsen M.R."/>
            <person name="Sondergaard T.E."/>
            <person name="Sorensen J.L."/>
            <person name="Fitzpatrick D.A."/>
            <person name="Frisvad J.C."/>
            <person name="Nielsen K.L."/>
        </authorList>
    </citation>
    <scope>NUCLEOTIDE SEQUENCE</scope>
    <source>
        <strain evidence="1">IBT 30728</strain>
    </source>
</reference>
<dbReference type="PANTHER" id="PTHR13593">
    <property type="match status" value="1"/>
</dbReference>
<organism evidence="1 2">
    <name type="scientific">Penicillium diatomitis</name>
    <dbReference type="NCBI Taxonomy" id="2819901"/>
    <lineage>
        <taxon>Eukaryota</taxon>
        <taxon>Fungi</taxon>
        <taxon>Dikarya</taxon>
        <taxon>Ascomycota</taxon>
        <taxon>Pezizomycotina</taxon>
        <taxon>Eurotiomycetes</taxon>
        <taxon>Eurotiomycetidae</taxon>
        <taxon>Eurotiales</taxon>
        <taxon>Aspergillaceae</taxon>
        <taxon>Penicillium</taxon>
    </lineage>
</organism>
<name>A0A9W9WTT4_9EURO</name>
<dbReference type="EMBL" id="JAPWDQ010000012">
    <property type="protein sequence ID" value="KAJ5475201.1"/>
    <property type="molecule type" value="Genomic_DNA"/>
</dbReference>
<dbReference type="AlphaFoldDB" id="A0A9W9WTT4"/>
<accession>A0A9W9WTT4</accession>
<evidence type="ECO:0000313" key="1">
    <source>
        <dbReference type="EMBL" id="KAJ5475201.1"/>
    </source>
</evidence>
<dbReference type="GeneID" id="81628117"/>
<dbReference type="RefSeq" id="XP_056786959.1">
    <property type="nucleotide sequence ID" value="XM_056937867.1"/>
</dbReference>
<dbReference type="PANTHER" id="PTHR13593:SF116">
    <property type="entry name" value="PLC-LIKE PHOSPHODIESTERASE"/>
    <property type="match status" value="1"/>
</dbReference>
<dbReference type="InterPro" id="IPR051057">
    <property type="entry name" value="PI-PLC_domain"/>
</dbReference>
<proteinExistence type="predicted"/>
<dbReference type="Proteomes" id="UP001148312">
    <property type="component" value="Unassembled WGS sequence"/>
</dbReference>
<keyword evidence="2" id="KW-1185">Reference proteome</keyword>
<dbReference type="Gene3D" id="3.20.20.190">
    <property type="entry name" value="Phosphatidylinositol (PI) phosphodiesterase"/>
    <property type="match status" value="1"/>
</dbReference>
<dbReference type="GO" id="GO:0006629">
    <property type="term" value="P:lipid metabolic process"/>
    <property type="evidence" value="ECO:0007669"/>
    <property type="project" value="InterPro"/>
</dbReference>
<dbReference type="SUPFAM" id="SSF51695">
    <property type="entry name" value="PLC-like phosphodiesterases"/>
    <property type="match status" value="1"/>
</dbReference>
<comment type="caution">
    <text evidence="1">The sequence shown here is derived from an EMBL/GenBank/DDBJ whole genome shotgun (WGS) entry which is preliminary data.</text>
</comment>
<dbReference type="InterPro" id="IPR017946">
    <property type="entry name" value="PLC-like_Pdiesterase_TIM-brl"/>
</dbReference>
<reference evidence="1" key="1">
    <citation type="submission" date="2022-12" db="EMBL/GenBank/DDBJ databases">
        <authorList>
            <person name="Petersen C."/>
        </authorList>
    </citation>
    <scope>NUCLEOTIDE SEQUENCE</scope>
    <source>
        <strain evidence="1">IBT 30728</strain>
    </source>
</reference>
<sequence length="248" mass="28156">MPTGESPSSTQVAPPVPEALRCQQLPLIDMLNMGIRVFDLRYAFDPTNTSIIFYHSQGLLSETASLDNVLFGFYRWLDDHPSEALFLSLQYEGSTARYASNNAALQNKLFYTLTQWEDNGVNLSLIYNSKENLTAYIEDYYQPLTPFGSNATENIQWKYNATTTNLIKAAAQHRDSLFWNWASGTNTLNAPPDWPRTMALGNGSLTPFGGVNQRLLEFFKQQKCKRLGMVMFDFFDQPSVLIDTFLQI</sequence>
<gene>
    <name evidence="1" type="ORF">N7539_008267</name>
</gene>
<evidence type="ECO:0008006" key="3">
    <source>
        <dbReference type="Google" id="ProtNLM"/>
    </source>
</evidence>
<evidence type="ECO:0000313" key="2">
    <source>
        <dbReference type="Proteomes" id="UP001148312"/>
    </source>
</evidence>